<dbReference type="InterPro" id="IPR013736">
    <property type="entry name" value="Xaa-Pro_dipept_C"/>
</dbReference>
<keyword evidence="6" id="KW-1133">Transmembrane helix</keyword>
<keyword evidence="2" id="KW-0813">Transport</keyword>
<dbReference type="Gene3D" id="3.40.50.300">
    <property type="entry name" value="P-loop containing nucleotide triphosphate hydrolases"/>
    <property type="match status" value="1"/>
</dbReference>
<organism evidence="8 9">
    <name type="scientific">Allobranchiibius huperziae</name>
    <dbReference type="NCBI Taxonomy" id="1874116"/>
    <lineage>
        <taxon>Bacteria</taxon>
        <taxon>Bacillati</taxon>
        <taxon>Actinomycetota</taxon>
        <taxon>Actinomycetes</taxon>
        <taxon>Micrococcales</taxon>
        <taxon>Dermacoccaceae</taxon>
        <taxon>Allobranchiibius</taxon>
    </lineage>
</organism>
<keyword evidence="9" id="KW-1185">Reference proteome</keyword>
<dbReference type="Proteomes" id="UP000571817">
    <property type="component" value="Unassembled WGS sequence"/>
</dbReference>
<dbReference type="EMBL" id="JACCFW010000001">
    <property type="protein sequence ID" value="NYJ73502.1"/>
    <property type="molecule type" value="Genomic_DNA"/>
</dbReference>
<evidence type="ECO:0000256" key="4">
    <source>
        <dbReference type="ARBA" id="ARBA00022801"/>
    </source>
</evidence>
<keyword evidence="3" id="KW-0547">Nucleotide-binding</keyword>
<dbReference type="PANTHER" id="PTHR43335:SF4">
    <property type="entry name" value="ABC TRANSPORTER, ATP-BINDING PROTEIN"/>
    <property type="match status" value="1"/>
</dbReference>
<dbReference type="AlphaFoldDB" id="A0A853D8I7"/>
<evidence type="ECO:0000256" key="6">
    <source>
        <dbReference type="SAM" id="Phobius"/>
    </source>
</evidence>
<keyword evidence="5 8" id="KW-0067">ATP-binding</keyword>
<dbReference type="InterPro" id="IPR000383">
    <property type="entry name" value="Xaa-Pro-like_dom"/>
</dbReference>
<feature type="domain" description="ABC transporter" evidence="7">
    <location>
        <begin position="597"/>
        <end position="825"/>
    </location>
</feature>
<reference evidence="8 9" key="1">
    <citation type="submission" date="2020-07" db="EMBL/GenBank/DDBJ databases">
        <title>Sequencing the genomes of 1000 actinobacteria strains.</title>
        <authorList>
            <person name="Klenk H.-P."/>
        </authorList>
    </citation>
    <scope>NUCLEOTIDE SEQUENCE [LARGE SCALE GENOMIC DNA]</scope>
    <source>
        <strain evidence="8 9">DSM 29531</strain>
    </source>
</reference>
<sequence length="862" mass="89629">MKLPRTRIPRSRAVRGLLAAFVVLALAVGGIALFRPGSPHIATRSQFVTGTPEGGTPVRLDTTVYLPAKTPAPAILLAHGFGGSKTDLAGEARSLAADGYVVLAYTARGFGRSGGLIHLDAPDYEVADARLLVSYLAAMPQVIKDHPGDPRIGVAGSSYGGGLALLQAGTDRRIDAVGADITWNDLSTALFPNAAQGHAPGVFKKLWAGQLFGAAAGRAPSSNGCGRFAADVCAAYQQAAATGRPDATILSLLQASSPARVLSRITAPTLLSQGQQDSLFDLSQADANARGIAAAGTPTKVIWRSGGHDGGTSTSQLVGFLRSWFDPILKHGRVPDRSFTASLTGAALSSQDGSSIDQTVRIEGGYGANRQVPVALSGASRTIFAPAGGNPAAVTAVPGLGGLLGQAAGLAGVTGATQLASIPGQFASFSSAPLTRAELVAGSSTVQLRITARTTTDATLFASLHDVAPDGSDTLPSGLVAPIRLTGLRPGVPTTVTVRLPGIVQSVPAGHRVVVRVATTDLAYQLPTDARSYDVALASPQLGLSTAVGRAEATGHPWPWLIVGLVAMGLFLLGVAFAAVRRRRRHSFEPALQHVPVSIEHLSKVYSDGYRAVDDVTFSVQQGQVVGLLGPNGAGKTTLLRTLMGLIAPTTGSIRLFGELIGPGAAVLSRTGAFIEGPGLLPHLSGRDNLRLFWAATGRPEEDADFETALEIAGLGPSIERRVKTYSQGMRQRLAIAQAMLGLPEVLILDEPANGLDPPQIIEMREVLRRYAETGRTVVLSSHLLDEVEQTCTHVVVMHNGRLITAGSVEEIVGAVAGPDRLRVADPERAVRVLADAGIEAQQVATRHSLEEVFMQLVGADE</sequence>
<dbReference type="InterPro" id="IPR029058">
    <property type="entry name" value="AB_hydrolase_fold"/>
</dbReference>
<dbReference type="GO" id="GO:0016887">
    <property type="term" value="F:ATP hydrolysis activity"/>
    <property type="evidence" value="ECO:0007669"/>
    <property type="project" value="InterPro"/>
</dbReference>
<comment type="similarity">
    <text evidence="1">Belongs to the ABC transporter superfamily.</text>
</comment>
<dbReference type="PROSITE" id="PS50893">
    <property type="entry name" value="ABC_TRANSPORTER_2"/>
    <property type="match status" value="1"/>
</dbReference>
<evidence type="ECO:0000313" key="8">
    <source>
        <dbReference type="EMBL" id="NYJ73502.1"/>
    </source>
</evidence>
<comment type="caution">
    <text evidence="8">The sequence shown here is derived from an EMBL/GenBank/DDBJ whole genome shotgun (WGS) entry which is preliminary data.</text>
</comment>
<dbReference type="GO" id="GO:0008239">
    <property type="term" value="F:dipeptidyl-peptidase activity"/>
    <property type="evidence" value="ECO:0007669"/>
    <property type="project" value="InterPro"/>
</dbReference>
<dbReference type="GO" id="GO:0005524">
    <property type="term" value="F:ATP binding"/>
    <property type="evidence" value="ECO:0007669"/>
    <property type="project" value="UniProtKB-KW"/>
</dbReference>
<evidence type="ECO:0000256" key="5">
    <source>
        <dbReference type="ARBA" id="ARBA00022840"/>
    </source>
</evidence>
<evidence type="ECO:0000256" key="3">
    <source>
        <dbReference type="ARBA" id="ARBA00022741"/>
    </source>
</evidence>
<dbReference type="InterPro" id="IPR027417">
    <property type="entry name" value="P-loop_NTPase"/>
</dbReference>
<dbReference type="PROSITE" id="PS00211">
    <property type="entry name" value="ABC_TRANSPORTER_1"/>
    <property type="match status" value="1"/>
</dbReference>
<feature type="transmembrane region" description="Helical" evidence="6">
    <location>
        <begin position="558"/>
        <end position="580"/>
    </location>
</feature>
<evidence type="ECO:0000259" key="7">
    <source>
        <dbReference type="PROSITE" id="PS50893"/>
    </source>
</evidence>
<dbReference type="Pfam" id="PF08530">
    <property type="entry name" value="PepX_C"/>
    <property type="match status" value="1"/>
</dbReference>
<dbReference type="InterPro" id="IPR003439">
    <property type="entry name" value="ABC_transporter-like_ATP-bd"/>
</dbReference>
<dbReference type="InterPro" id="IPR017871">
    <property type="entry name" value="ABC_transporter-like_CS"/>
</dbReference>
<gene>
    <name evidence="8" type="ORF">HNR15_000465</name>
</gene>
<keyword evidence="6" id="KW-0812">Transmembrane</keyword>
<evidence type="ECO:0000256" key="2">
    <source>
        <dbReference type="ARBA" id="ARBA00022448"/>
    </source>
</evidence>
<evidence type="ECO:0000256" key="1">
    <source>
        <dbReference type="ARBA" id="ARBA00005417"/>
    </source>
</evidence>
<keyword evidence="4" id="KW-0378">Hydrolase</keyword>
<evidence type="ECO:0000313" key="9">
    <source>
        <dbReference type="Proteomes" id="UP000571817"/>
    </source>
</evidence>
<dbReference type="Gene3D" id="2.60.120.260">
    <property type="entry name" value="Galactose-binding domain-like"/>
    <property type="match status" value="1"/>
</dbReference>
<dbReference type="RefSeq" id="WP_179478808.1">
    <property type="nucleotide sequence ID" value="NZ_JACCFW010000001.1"/>
</dbReference>
<dbReference type="SMART" id="SM00382">
    <property type="entry name" value="AAA"/>
    <property type="match status" value="1"/>
</dbReference>
<protein>
    <submittedName>
        <fullName evidence="8">ABC-2 type transport system ATP-binding protein</fullName>
    </submittedName>
</protein>
<dbReference type="SUPFAM" id="SSF52540">
    <property type="entry name" value="P-loop containing nucleoside triphosphate hydrolases"/>
    <property type="match status" value="1"/>
</dbReference>
<dbReference type="Pfam" id="PF00005">
    <property type="entry name" value="ABC_tran"/>
    <property type="match status" value="1"/>
</dbReference>
<dbReference type="PANTHER" id="PTHR43335">
    <property type="entry name" value="ABC TRANSPORTER, ATP-BINDING PROTEIN"/>
    <property type="match status" value="1"/>
</dbReference>
<dbReference type="SUPFAM" id="SSF53474">
    <property type="entry name" value="alpha/beta-Hydrolases"/>
    <property type="match status" value="1"/>
</dbReference>
<dbReference type="Pfam" id="PF02129">
    <property type="entry name" value="Peptidase_S15"/>
    <property type="match status" value="1"/>
</dbReference>
<keyword evidence="6" id="KW-0472">Membrane</keyword>
<dbReference type="InterPro" id="IPR003593">
    <property type="entry name" value="AAA+_ATPase"/>
</dbReference>
<accession>A0A853D8I7</accession>
<proteinExistence type="inferred from homology"/>
<dbReference type="SMART" id="SM00939">
    <property type="entry name" value="PepX_C"/>
    <property type="match status" value="1"/>
</dbReference>
<dbReference type="InterPro" id="IPR008979">
    <property type="entry name" value="Galactose-bd-like_sf"/>
</dbReference>
<dbReference type="Gene3D" id="3.40.50.1820">
    <property type="entry name" value="alpha/beta hydrolase"/>
    <property type="match status" value="1"/>
</dbReference>
<dbReference type="SUPFAM" id="SSF49785">
    <property type="entry name" value="Galactose-binding domain-like"/>
    <property type="match status" value="1"/>
</dbReference>
<name>A0A853D8I7_9MICO</name>